<evidence type="ECO:0000313" key="6">
    <source>
        <dbReference type="EMBL" id="PAV60631.1"/>
    </source>
</evidence>
<name>A0A2A2JG83_9BILA</name>
<dbReference type="AlphaFoldDB" id="A0A2A2JG83"/>
<keyword evidence="3" id="KW-0732">Signal</keyword>
<organism evidence="6 7">
    <name type="scientific">Diploscapter pachys</name>
    <dbReference type="NCBI Taxonomy" id="2018661"/>
    <lineage>
        <taxon>Eukaryota</taxon>
        <taxon>Metazoa</taxon>
        <taxon>Ecdysozoa</taxon>
        <taxon>Nematoda</taxon>
        <taxon>Chromadorea</taxon>
        <taxon>Rhabditida</taxon>
        <taxon>Rhabditina</taxon>
        <taxon>Rhabditomorpha</taxon>
        <taxon>Rhabditoidea</taxon>
        <taxon>Rhabditidae</taxon>
        <taxon>Diploscapter</taxon>
    </lineage>
</organism>
<dbReference type="InterPro" id="IPR008758">
    <property type="entry name" value="Peptidase_S28"/>
</dbReference>
<dbReference type="PANTHER" id="PTHR11010:SF38">
    <property type="entry name" value="LYSOSOMAL PRO-X CARBOXYPEPTIDASE"/>
    <property type="match status" value="1"/>
</dbReference>
<evidence type="ECO:0000256" key="4">
    <source>
        <dbReference type="ARBA" id="ARBA00022801"/>
    </source>
</evidence>
<dbReference type="SUPFAM" id="SSF53474">
    <property type="entry name" value="alpha/beta-Hydrolases"/>
    <property type="match status" value="1"/>
</dbReference>
<dbReference type="STRING" id="2018661.A0A2A2JG83"/>
<dbReference type="Pfam" id="PF05577">
    <property type="entry name" value="Peptidase_S28"/>
    <property type="match status" value="1"/>
</dbReference>
<dbReference type="Proteomes" id="UP000218231">
    <property type="component" value="Unassembled WGS sequence"/>
</dbReference>
<dbReference type="GO" id="GO:0070008">
    <property type="term" value="F:serine-type exopeptidase activity"/>
    <property type="evidence" value="ECO:0007669"/>
    <property type="project" value="InterPro"/>
</dbReference>
<reference evidence="6 7" key="1">
    <citation type="journal article" date="2017" name="Curr. Biol.">
        <title>Genome architecture and evolution of a unichromosomal asexual nematode.</title>
        <authorList>
            <person name="Fradin H."/>
            <person name="Zegar C."/>
            <person name="Gutwein M."/>
            <person name="Lucas J."/>
            <person name="Kovtun M."/>
            <person name="Corcoran D."/>
            <person name="Baugh L.R."/>
            <person name="Kiontke K."/>
            <person name="Gunsalus K."/>
            <person name="Fitch D.H."/>
            <person name="Piano F."/>
        </authorList>
    </citation>
    <scope>NUCLEOTIDE SEQUENCE [LARGE SCALE GENOMIC DNA]</scope>
    <source>
        <strain evidence="6">PF1309</strain>
    </source>
</reference>
<sequence length="91" mass="9999">MEKAGLIRNFALPLDPINYDISKELCLNNISYLGYLSSEQALADFASLIDHLKQKRIPGAENSPVIAIGGSYGGMLSAYMRIKYPHLVQGL</sequence>
<evidence type="ECO:0000256" key="3">
    <source>
        <dbReference type="ARBA" id="ARBA00022729"/>
    </source>
</evidence>
<dbReference type="Gene3D" id="3.40.50.1820">
    <property type="entry name" value="alpha/beta hydrolase"/>
    <property type="match status" value="1"/>
</dbReference>
<dbReference type="InterPro" id="IPR029058">
    <property type="entry name" value="AB_hydrolase_fold"/>
</dbReference>
<evidence type="ECO:0000256" key="2">
    <source>
        <dbReference type="ARBA" id="ARBA00022670"/>
    </source>
</evidence>
<evidence type="ECO:0000256" key="5">
    <source>
        <dbReference type="ARBA" id="ARBA00023180"/>
    </source>
</evidence>
<comment type="caution">
    <text evidence="6">The sequence shown here is derived from an EMBL/GenBank/DDBJ whole genome shotgun (WGS) entry which is preliminary data.</text>
</comment>
<keyword evidence="2" id="KW-0645">Protease</keyword>
<dbReference type="OrthoDB" id="2130629at2759"/>
<keyword evidence="4" id="KW-0378">Hydrolase</keyword>
<evidence type="ECO:0000313" key="7">
    <source>
        <dbReference type="Proteomes" id="UP000218231"/>
    </source>
</evidence>
<proteinExistence type="inferred from homology"/>
<dbReference type="GO" id="GO:0006508">
    <property type="term" value="P:proteolysis"/>
    <property type="evidence" value="ECO:0007669"/>
    <property type="project" value="UniProtKB-KW"/>
</dbReference>
<keyword evidence="7" id="KW-1185">Reference proteome</keyword>
<evidence type="ECO:0008006" key="8">
    <source>
        <dbReference type="Google" id="ProtNLM"/>
    </source>
</evidence>
<dbReference type="PANTHER" id="PTHR11010">
    <property type="entry name" value="PROTEASE S28 PRO-X CARBOXYPEPTIDASE-RELATED"/>
    <property type="match status" value="1"/>
</dbReference>
<accession>A0A2A2JG83</accession>
<dbReference type="GO" id="GO:0008239">
    <property type="term" value="F:dipeptidyl-peptidase activity"/>
    <property type="evidence" value="ECO:0007669"/>
    <property type="project" value="TreeGrafter"/>
</dbReference>
<evidence type="ECO:0000256" key="1">
    <source>
        <dbReference type="ARBA" id="ARBA00011079"/>
    </source>
</evidence>
<protein>
    <recommendedName>
        <fullName evidence="8">Peptidase S9 prolyl oligopeptidase catalytic domain-containing protein</fullName>
    </recommendedName>
</protein>
<keyword evidence="5" id="KW-0325">Glycoprotein</keyword>
<dbReference type="EMBL" id="LIAE01010456">
    <property type="protein sequence ID" value="PAV60631.1"/>
    <property type="molecule type" value="Genomic_DNA"/>
</dbReference>
<comment type="similarity">
    <text evidence="1">Belongs to the peptidase S28 family.</text>
</comment>
<gene>
    <name evidence="6" type="ORF">WR25_03111</name>
</gene>